<evidence type="ECO:0000313" key="2">
    <source>
        <dbReference type="Proteomes" id="UP000017836"/>
    </source>
</evidence>
<keyword evidence="2" id="KW-1185">Reference proteome</keyword>
<dbReference type="EMBL" id="KI394095">
    <property type="protein sequence ID" value="ERN04905.1"/>
    <property type="molecule type" value="Genomic_DNA"/>
</dbReference>
<proteinExistence type="predicted"/>
<evidence type="ECO:0000313" key="1">
    <source>
        <dbReference type="EMBL" id="ERN04905.1"/>
    </source>
</evidence>
<reference evidence="2" key="1">
    <citation type="journal article" date="2013" name="Science">
        <title>The Amborella genome and the evolution of flowering plants.</title>
        <authorList>
            <consortium name="Amborella Genome Project"/>
        </authorList>
    </citation>
    <scope>NUCLEOTIDE SEQUENCE [LARGE SCALE GENOMIC DNA]</scope>
</reference>
<dbReference type="HOGENOM" id="CLU_1962546_0_0_1"/>
<protein>
    <submittedName>
        <fullName evidence="1">Uncharacterized protein</fullName>
    </submittedName>
</protein>
<accession>W1PCX9</accession>
<organism evidence="1 2">
    <name type="scientific">Amborella trichopoda</name>
    <dbReference type="NCBI Taxonomy" id="13333"/>
    <lineage>
        <taxon>Eukaryota</taxon>
        <taxon>Viridiplantae</taxon>
        <taxon>Streptophyta</taxon>
        <taxon>Embryophyta</taxon>
        <taxon>Tracheophyta</taxon>
        <taxon>Spermatophyta</taxon>
        <taxon>Magnoliopsida</taxon>
        <taxon>Amborellales</taxon>
        <taxon>Amborellaceae</taxon>
        <taxon>Amborella</taxon>
    </lineage>
</organism>
<dbReference type="Proteomes" id="UP000017836">
    <property type="component" value="Unassembled WGS sequence"/>
</dbReference>
<name>W1PCX9_AMBTC</name>
<gene>
    <name evidence="1" type="ORF">AMTR_s00080p00058830</name>
</gene>
<dbReference type="Gramene" id="ERN04905">
    <property type="protein sequence ID" value="ERN04905"/>
    <property type="gene ID" value="AMTR_s00080p00058830"/>
</dbReference>
<sequence>MVDGSHDQQYKNIPLYFEKLQATNTRTEVCIHTSRTCRLKCLFVAFHPCVMGFVKGCKPLIRPDGTFLEIQIADLDAYEWMRWHNPKYWANARFHEARYNHLTSNMAKSFNKWILLAQDQPIITLLNT</sequence>
<dbReference type="AlphaFoldDB" id="W1PCX9"/>